<protein>
    <submittedName>
        <fullName evidence="1">Uncharacterized protein</fullName>
    </submittedName>
</protein>
<reference evidence="1 2" key="1">
    <citation type="journal article" date="2016" name="Nat. Commun.">
        <title>Thousands of microbial genomes shed light on interconnected biogeochemical processes in an aquifer system.</title>
        <authorList>
            <person name="Anantharaman K."/>
            <person name="Brown C.T."/>
            <person name="Hug L.A."/>
            <person name="Sharon I."/>
            <person name="Castelle C.J."/>
            <person name="Probst A.J."/>
            <person name="Thomas B.C."/>
            <person name="Singh A."/>
            <person name="Wilkins M.J."/>
            <person name="Karaoz U."/>
            <person name="Brodie E.L."/>
            <person name="Williams K.H."/>
            <person name="Hubbard S.S."/>
            <person name="Banfield J.F."/>
        </authorList>
    </citation>
    <scope>NUCLEOTIDE SEQUENCE [LARGE SCALE GENOMIC DNA]</scope>
</reference>
<proteinExistence type="predicted"/>
<dbReference type="Proteomes" id="UP000176932">
    <property type="component" value="Unassembled WGS sequence"/>
</dbReference>
<dbReference type="AlphaFoldDB" id="A0A1F7UYV4"/>
<evidence type="ECO:0000313" key="1">
    <source>
        <dbReference type="EMBL" id="OGL82934.1"/>
    </source>
</evidence>
<sequence>MEIAGAEDTFFTLGTEQTVPHVTLVSAHLPAGMDDRAWEIVQAVASTAPRITLTFTHVEAVEGWICVMTDCPPALRALHEALLDPVCDLRTPDIVASMQPTDEASMEPHLLAYARAHGHTSVHEYYDPHVTLTRVKQIRHGPHVAASVDWQLPTLHATEIALCESGEHGVCTRILKYRRLHSYSHASKKVHNTT</sequence>
<comment type="caution">
    <text evidence="1">The sequence shown here is derived from an EMBL/GenBank/DDBJ whole genome shotgun (WGS) entry which is preliminary data.</text>
</comment>
<dbReference type="InterPro" id="IPR009097">
    <property type="entry name" value="Cyclic_Pdiesterase"/>
</dbReference>
<organism evidence="1 2">
    <name type="scientific">Candidatus Uhrbacteria bacterium RIFCSPLOWO2_01_FULL_53_9</name>
    <dbReference type="NCBI Taxonomy" id="1802403"/>
    <lineage>
        <taxon>Bacteria</taxon>
        <taxon>Candidatus Uhriibacteriota</taxon>
    </lineage>
</organism>
<dbReference type="Gene3D" id="3.90.1140.10">
    <property type="entry name" value="Cyclic phosphodiesterase"/>
    <property type="match status" value="1"/>
</dbReference>
<accession>A0A1F7UYV4</accession>
<name>A0A1F7UYV4_9BACT</name>
<gene>
    <name evidence="1" type="ORF">A3B32_00975</name>
</gene>
<dbReference type="EMBL" id="MGEL01000049">
    <property type="protein sequence ID" value="OGL82934.1"/>
    <property type="molecule type" value="Genomic_DNA"/>
</dbReference>
<evidence type="ECO:0000313" key="2">
    <source>
        <dbReference type="Proteomes" id="UP000176932"/>
    </source>
</evidence>
<dbReference type="SUPFAM" id="SSF55144">
    <property type="entry name" value="LigT-like"/>
    <property type="match status" value="1"/>
</dbReference>